<name>A0ABV2JSN0_9GAMM</name>
<protein>
    <recommendedName>
        <fullName evidence="3">Nucleotidyltransferase-like protein</fullName>
    </recommendedName>
</protein>
<dbReference type="InterPro" id="IPR039498">
    <property type="entry name" value="NTP_transf_5"/>
</dbReference>
<evidence type="ECO:0000313" key="2">
    <source>
        <dbReference type="Proteomes" id="UP001549184"/>
    </source>
</evidence>
<evidence type="ECO:0000313" key="1">
    <source>
        <dbReference type="EMBL" id="MET3651280.1"/>
    </source>
</evidence>
<evidence type="ECO:0008006" key="3">
    <source>
        <dbReference type="Google" id="ProtNLM"/>
    </source>
</evidence>
<proteinExistence type="predicted"/>
<reference evidence="1 2" key="1">
    <citation type="submission" date="2024-06" db="EMBL/GenBank/DDBJ databases">
        <title>Sorghum-associated microbial communities from plants grown in Nebraska, USA.</title>
        <authorList>
            <person name="Schachtman D."/>
        </authorList>
    </citation>
    <scope>NUCLEOTIDE SEQUENCE [LARGE SCALE GENOMIC DNA]</scope>
    <source>
        <strain evidence="1 2">1073</strain>
    </source>
</reference>
<keyword evidence="2" id="KW-1185">Reference proteome</keyword>
<organism evidence="1 2">
    <name type="scientific">Dyella japonica</name>
    <dbReference type="NCBI Taxonomy" id="231455"/>
    <lineage>
        <taxon>Bacteria</taxon>
        <taxon>Pseudomonadati</taxon>
        <taxon>Pseudomonadota</taxon>
        <taxon>Gammaproteobacteria</taxon>
        <taxon>Lysobacterales</taxon>
        <taxon>Rhodanobacteraceae</taxon>
        <taxon>Dyella</taxon>
    </lineage>
</organism>
<dbReference type="Proteomes" id="UP001549184">
    <property type="component" value="Unassembled WGS sequence"/>
</dbReference>
<dbReference type="EMBL" id="JBEPMU010000001">
    <property type="protein sequence ID" value="MET3651280.1"/>
    <property type="molecule type" value="Genomic_DNA"/>
</dbReference>
<sequence>MCDGFDVAAALPPLGIIKSGLEHTTETLAAELARPSGETPGWTELEWQLATAVATAHGVAPLLSVYPRWQNPAWSRFIDSQYEHVAQRHQRITSLLERIDADARAAGIALVALKGSALHALGIYSPGERPMADIDLLVSDADAERTGRLLEHLGYVQSFASWKHRVFKPVSGKPAFGLGEHRDTPVNIELHTRIQERLPVATVDITDRIYPSHPVPGINAYPSLGALMCHLLLHAAGNVCSRTLRLIHLNDISLLASRMVRSDWHVLWNHDTGESPWWALPPLRLVWRYYDKAVPPALLYELELDCHALLRSVSRHQTLTQVSCSELWIHTWQGVEWTRSARELGHYVLQRLRPSKEAREEREDMIRTQLWLQGSPWVKSRQWLRIFAMLTRSVPRMDTLYVVRAALAQAPTPRTQRPEPAVSTCR</sequence>
<dbReference type="RefSeq" id="WP_354012724.1">
    <property type="nucleotide sequence ID" value="NZ_JBEPMU010000001.1"/>
</dbReference>
<dbReference type="Pfam" id="PF14907">
    <property type="entry name" value="NTP_transf_5"/>
    <property type="match status" value="1"/>
</dbReference>
<accession>A0ABV2JSN0</accession>
<comment type="caution">
    <text evidence="1">The sequence shown here is derived from an EMBL/GenBank/DDBJ whole genome shotgun (WGS) entry which is preliminary data.</text>
</comment>
<gene>
    <name evidence="1" type="ORF">ABIC75_000982</name>
</gene>